<protein>
    <submittedName>
        <fullName evidence="1">Uncharacterized protein</fullName>
    </submittedName>
</protein>
<dbReference type="Proteomes" id="UP000603434">
    <property type="component" value="Unassembled WGS sequence"/>
</dbReference>
<proteinExistence type="predicted"/>
<comment type="caution">
    <text evidence="1">The sequence shown here is derived from an EMBL/GenBank/DDBJ whole genome shotgun (WGS) entry which is preliminary data.</text>
</comment>
<dbReference type="EMBL" id="JACNJH010000207">
    <property type="protein sequence ID" value="MBC8362623.1"/>
    <property type="molecule type" value="Genomic_DNA"/>
</dbReference>
<evidence type="ECO:0000313" key="2">
    <source>
        <dbReference type="Proteomes" id="UP000603434"/>
    </source>
</evidence>
<reference evidence="1 2" key="1">
    <citation type="submission" date="2020-08" db="EMBL/GenBank/DDBJ databases">
        <title>Bridging the membrane lipid divide: bacteria of the FCB group superphylum have the potential to synthesize archaeal ether lipids.</title>
        <authorList>
            <person name="Villanueva L."/>
            <person name="Von Meijenfeldt F.A.B."/>
            <person name="Westbye A.B."/>
            <person name="Yadav S."/>
            <person name="Hopmans E.C."/>
            <person name="Dutilh B.E."/>
            <person name="Sinninghe Damste J.S."/>
        </authorList>
    </citation>
    <scope>NUCLEOTIDE SEQUENCE [LARGE SCALE GENOMIC DNA]</scope>
    <source>
        <strain evidence="1">NIOZ-UU30</strain>
    </source>
</reference>
<sequence>MSDINLQEGKINFEGQWLSVENLTGRIKEKMDAGDMKFSSLAIALEELNKALENSHTIETKLVIHNADYEKLKALGGGDDLTCVRKAIMAFIEADVQEEPVSESTAEPEEKKKKTLKCAKCKATIEISVDEMPTEIVCPECGTIGRLKPHSKNEVRRQDHFLGKP</sequence>
<name>A0A8J6NXK5_9BACT</name>
<gene>
    <name evidence="1" type="ORF">H8E23_14655</name>
</gene>
<dbReference type="AlphaFoldDB" id="A0A8J6NXK5"/>
<accession>A0A8J6NXK5</accession>
<organism evidence="1 2">
    <name type="scientific">Candidatus Desulfatibia profunda</name>
    <dbReference type="NCBI Taxonomy" id="2841695"/>
    <lineage>
        <taxon>Bacteria</taxon>
        <taxon>Pseudomonadati</taxon>
        <taxon>Thermodesulfobacteriota</taxon>
        <taxon>Desulfobacteria</taxon>
        <taxon>Desulfobacterales</taxon>
        <taxon>Desulfobacterales incertae sedis</taxon>
        <taxon>Candidatus Desulfatibia</taxon>
    </lineage>
</organism>
<evidence type="ECO:0000313" key="1">
    <source>
        <dbReference type="EMBL" id="MBC8362623.1"/>
    </source>
</evidence>